<comment type="caution">
    <text evidence="12">The sequence shown here is derived from an EMBL/GenBank/DDBJ whole genome shotgun (WGS) entry which is preliminary data.</text>
</comment>
<dbReference type="InterPro" id="IPR036640">
    <property type="entry name" value="ABC1_TM_sf"/>
</dbReference>
<dbReference type="Gene3D" id="3.40.50.300">
    <property type="entry name" value="P-loop containing nucleotide triphosphate hydrolases"/>
    <property type="match status" value="1"/>
</dbReference>
<keyword evidence="4 9" id="KW-0812">Transmembrane</keyword>
<evidence type="ECO:0000256" key="2">
    <source>
        <dbReference type="ARBA" id="ARBA00022448"/>
    </source>
</evidence>
<dbReference type="Proteomes" id="UP000013782">
    <property type="component" value="Unassembled WGS sequence"/>
</dbReference>
<feature type="transmembrane region" description="Helical" evidence="9">
    <location>
        <begin position="133"/>
        <end position="151"/>
    </location>
</feature>
<evidence type="ECO:0000256" key="7">
    <source>
        <dbReference type="ARBA" id="ARBA00022989"/>
    </source>
</evidence>
<dbReference type="InterPro" id="IPR011527">
    <property type="entry name" value="ABC1_TM_dom"/>
</dbReference>
<dbReference type="InterPro" id="IPR017871">
    <property type="entry name" value="ABC_transporter-like_CS"/>
</dbReference>
<protein>
    <recommendedName>
        <fullName evidence="14">ABC transporter ATP-binding protein</fullName>
    </recommendedName>
</protein>
<evidence type="ECO:0000259" key="11">
    <source>
        <dbReference type="PROSITE" id="PS50929"/>
    </source>
</evidence>
<dbReference type="PANTHER" id="PTHR43394:SF1">
    <property type="entry name" value="ATP-BINDING CASSETTE SUB-FAMILY B MEMBER 10, MITOCHONDRIAL"/>
    <property type="match status" value="1"/>
</dbReference>
<proteinExistence type="predicted"/>
<keyword evidence="8 9" id="KW-0472">Membrane</keyword>
<dbReference type="GO" id="GO:0016887">
    <property type="term" value="F:ATP hydrolysis activity"/>
    <property type="evidence" value="ECO:0007669"/>
    <property type="project" value="InterPro"/>
</dbReference>
<keyword evidence="6" id="KW-0067">ATP-binding</keyword>
<dbReference type="RefSeq" id="WP_010759092.1">
    <property type="nucleotide sequence ID" value="NZ_ASWD01000005.1"/>
</dbReference>
<feature type="domain" description="ABC transporter" evidence="10">
    <location>
        <begin position="331"/>
        <end position="567"/>
    </location>
</feature>
<feature type="transmembrane region" description="Helical" evidence="9">
    <location>
        <begin position="245"/>
        <end position="263"/>
    </location>
</feature>
<evidence type="ECO:0000256" key="3">
    <source>
        <dbReference type="ARBA" id="ARBA00022475"/>
    </source>
</evidence>
<dbReference type="CDD" id="cd18548">
    <property type="entry name" value="ABC_6TM_Tm287_like"/>
    <property type="match status" value="1"/>
</dbReference>
<dbReference type="OrthoDB" id="9770415at2"/>
<feature type="transmembrane region" description="Helical" evidence="9">
    <location>
        <begin position="157"/>
        <end position="178"/>
    </location>
</feature>
<keyword evidence="2" id="KW-0813">Transport</keyword>
<evidence type="ECO:0000259" key="10">
    <source>
        <dbReference type="PROSITE" id="PS50893"/>
    </source>
</evidence>
<reference evidence="12 13" key="1">
    <citation type="submission" date="2013-02" db="EMBL/GenBank/DDBJ databases">
        <title>The Genome Sequence of Enterococcus pallens BAA-351.</title>
        <authorList>
            <consortium name="The Broad Institute Genome Sequencing Platform"/>
            <consortium name="The Broad Institute Genome Sequencing Center for Infectious Disease"/>
            <person name="Earl A.M."/>
            <person name="Gilmore M.S."/>
            <person name="Lebreton F."/>
            <person name="Walker B."/>
            <person name="Young S.K."/>
            <person name="Zeng Q."/>
            <person name="Gargeya S."/>
            <person name="Fitzgerald M."/>
            <person name="Haas B."/>
            <person name="Abouelleil A."/>
            <person name="Alvarado L."/>
            <person name="Arachchi H.M."/>
            <person name="Berlin A.M."/>
            <person name="Chapman S.B."/>
            <person name="Dewar J."/>
            <person name="Goldberg J."/>
            <person name="Griggs A."/>
            <person name="Gujja S."/>
            <person name="Hansen M."/>
            <person name="Howarth C."/>
            <person name="Imamovic A."/>
            <person name="Larimer J."/>
            <person name="McCowan C."/>
            <person name="Murphy C."/>
            <person name="Neiman D."/>
            <person name="Pearson M."/>
            <person name="Priest M."/>
            <person name="Roberts A."/>
            <person name="Saif S."/>
            <person name="Shea T."/>
            <person name="Sisk P."/>
            <person name="Sykes S."/>
            <person name="Wortman J."/>
            <person name="Nusbaum C."/>
            <person name="Birren B."/>
        </authorList>
    </citation>
    <scope>NUCLEOTIDE SEQUENCE [LARGE SCALE GENOMIC DNA]</scope>
    <source>
        <strain evidence="12 13">ATCC BAA-351</strain>
    </source>
</reference>
<dbReference type="InterPro" id="IPR027417">
    <property type="entry name" value="P-loop_NTPase"/>
</dbReference>
<dbReference type="Pfam" id="PF00005">
    <property type="entry name" value="ABC_tran"/>
    <property type="match status" value="1"/>
</dbReference>
<dbReference type="InterPro" id="IPR003593">
    <property type="entry name" value="AAA+_ATPase"/>
</dbReference>
<feature type="domain" description="ABC transmembrane type-1" evidence="11">
    <location>
        <begin position="16"/>
        <end position="298"/>
    </location>
</feature>
<dbReference type="InterPro" id="IPR003439">
    <property type="entry name" value="ABC_transporter-like_ATP-bd"/>
</dbReference>
<dbReference type="GO" id="GO:0005524">
    <property type="term" value="F:ATP binding"/>
    <property type="evidence" value="ECO:0007669"/>
    <property type="project" value="UniProtKB-KW"/>
</dbReference>
<keyword evidence="3" id="KW-1003">Cell membrane</keyword>
<gene>
    <name evidence="12" type="ORF">UAU_04147</name>
</gene>
<feature type="transmembrane region" description="Helical" evidence="9">
    <location>
        <begin position="52"/>
        <end position="71"/>
    </location>
</feature>
<keyword evidence="5" id="KW-0547">Nucleotide-binding</keyword>
<dbReference type="HOGENOM" id="CLU_000604_84_3_9"/>
<dbReference type="GO" id="GO:0015421">
    <property type="term" value="F:ABC-type oligopeptide transporter activity"/>
    <property type="evidence" value="ECO:0007669"/>
    <property type="project" value="TreeGrafter"/>
</dbReference>
<accession>R2Q4S9</accession>
<evidence type="ECO:0000256" key="4">
    <source>
        <dbReference type="ARBA" id="ARBA00022692"/>
    </source>
</evidence>
<dbReference type="SUPFAM" id="SSF90123">
    <property type="entry name" value="ABC transporter transmembrane region"/>
    <property type="match status" value="1"/>
</dbReference>
<evidence type="ECO:0000256" key="6">
    <source>
        <dbReference type="ARBA" id="ARBA00022840"/>
    </source>
</evidence>
<dbReference type="eggNOG" id="COG1132">
    <property type="taxonomic scope" value="Bacteria"/>
</dbReference>
<dbReference type="PATRIC" id="fig|1158607.3.peg.4128"/>
<dbReference type="EMBL" id="AJAQ01000036">
    <property type="protein sequence ID" value="EOH90318.1"/>
    <property type="molecule type" value="Genomic_DNA"/>
</dbReference>
<name>R2Q4S9_9ENTE</name>
<evidence type="ECO:0000256" key="5">
    <source>
        <dbReference type="ARBA" id="ARBA00022741"/>
    </source>
</evidence>
<dbReference type="InterPro" id="IPR039421">
    <property type="entry name" value="Type_1_exporter"/>
</dbReference>
<dbReference type="PANTHER" id="PTHR43394">
    <property type="entry name" value="ATP-DEPENDENT PERMEASE MDL1, MITOCHONDRIAL"/>
    <property type="match status" value="1"/>
</dbReference>
<dbReference type="Pfam" id="PF00664">
    <property type="entry name" value="ABC_membrane"/>
    <property type="match status" value="1"/>
</dbReference>
<dbReference type="SUPFAM" id="SSF52540">
    <property type="entry name" value="P-loop containing nucleoside triphosphate hydrolases"/>
    <property type="match status" value="1"/>
</dbReference>
<evidence type="ECO:0000256" key="8">
    <source>
        <dbReference type="ARBA" id="ARBA00023136"/>
    </source>
</evidence>
<sequence>MKAILSQLKEYKKDTVLCLICAALEVVMEVSIPIIAAIIIDQGFGEKNINIVYSYGALMVIIAFLGLFFGIQAGRYASSSAAGLSYNLREEIYKRIQTFAFSNIDKFSTAGLVTRMTTDITNIQNAFIGGIRLIIRSPLMLIAGMALSFYINPKIGFIFLIGILFLFIILSIIVKITIPTFRKVFAEYDEINANVQENISGIRVVKAYVREDFEKEKFSKGVTMLFKLSKKAESLLALNNPCMMLVIYACIIAVSWFGANYIVEGVMTTGQLSSLFTYISMIMTSLMMLSMVVVMSSMATASINRVSSVLNETPDIKNPENPVYAIENGQIDFTNVSFSYKNDSEKYVLNTINMQIKSGETVGIIGATGSGKTSLINLISRLYDVSKGTVKVGGIDVRDYDLESLRNQVSVVLQKNVLFSGTILENLRWGKEDSTLEECKQAAKIACADEFINQLKDGYNSYIERGGANFSGGQRQRLCIARALLKNPKVIIFDDSTSAVDTATDAKIRNELKNGIPNTTKIIIAQRITSIQDADRVAIMDKGQIVAFDKPESLLKYNDIYKELYDAQMNSGDFDEMEVK</sequence>
<dbReference type="FunFam" id="3.40.50.300:FF:000221">
    <property type="entry name" value="Multidrug ABC transporter ATP-binding protein"/>
    <property type="match status" value="1"/>
</dbReference>
<feature type="transmembrane region" description="Helical" evidence="9">
    <location>
        <begin position="275"/>
        <end position="295"/>
    </location>
</feature>
<dbReference type="PROSITE" id="PS50929">
    <property type="entry name" value="ABC_TM1F"/>
    <property type="match status" value="1"/>
</dbReference>
<dbReference type="GO" id="GO:0005886">
    <property type="term" value="C:plasma membrane"/>
    <property type="evidence" value="ECO:0007669"/>
    <property type="project" value="UniProtKB-SubCell"/>
</dbReference>
<dbReference type="STRING" id="160454.RV10_GL001025"/>
<evidence type="ECO:0000256" key="1">
    <source>
        <dbReference type="ARBA" id="ARBA00004651"/>
    </source>
</evidence>
<organism evidence="12 13">
    <name type="scientific">Enterococcus pallens ATCC BAA-351</name>
    <dbReference type="NCBI Taxonomy" id="1158607"/>
    <lineage>
        <taxon>Bacteria</taxon>
        <taxon>Bacillati</taxon>
        <taxon>Bacillota</taxon>
        <taxon>Bacilli</taxon>
        <taxon>Lactobacillales</taxon>
        <taxon>Enterococcaceae</taxon>
        <taxon>Enterococcus</taxon>
    </lineage>
</organism>
<evidence type="ECO:0000256" key="9">
    <source>
        <dbReference type="SAM" id="Phobius"/>
    </source>
</evidence>
<comment type="subcellular location">
    <subcellularLocation>
        <location evidence="1">Cell membrane</location>
        <topology evidence="1">Multi-pass membrane protein</topology>
    </subcellularLocation>
</comment>
<feature type="transmembrane region" description="Helical" evidence="9">
    <location>
        <begin position="16"/>
        <end position="40"/>
    </location>
</feature>
<evidence type="ECO:0000313" key="13">
    <source>
        <dbReference type="Proteomes" id="UP000013782"/>
    </source>
</evidence>
<evidence type="ECO:0008006" key="14">
    <source>
        <dbReference type="Google" id="ProtNLM"/>
    </source>
</evidence>
<keyword evidence="13" id="KW-1185">Reference proteome</keyword>
<dbReference type="Gene3D" id="1.20.1560.10">
    <property type="entry name" value="ABC transporter type 1, transmembrane domain"/>
    <property type="match status" value="1"/>
</dbReference>
<dbReference type="AlphaFoldDB" id="R2Q4S9"/>
<dbReference type="PROSITE" id="PS00211">
    <property type="entry name" value="ABC_TRANSPORTER_1"/>
    <property type="match status" value="1"/>
</dbReference>
<evidence type="ECO:0000313" key="12">
    <source>
        <dbReference type="EMBL" id="EOH90318.1"/>
    </source>
</evidence>
<dbReference type="SMART" id="SM00382">
    <property type="entry name" value="AAA"/>
    <property type="match status" value="1"/>
</dbReference>
<dbReference type="PROSITE" id="PS50893">
    <property type="entry name" value="ABC_TRANSPORTER_2"/>
    <property type="match status" value="1"/>
</dbReference>
<keyword evidence="7 9" id="KW-1133">Transmembrane helix</keyword>